<feature type="signal peptide" evidence="1">
    <location>
        <begin position="1"/>
        <end position="20"/>
    </location>
</feature>
<dbReference type="RefSeq" id="WP_219765101.1">
    <property type="nucleotide sequence ID" value="NZ_JAHYBZ010000008.1"/>
</dbReference>
<reference evidence="2 3" key="1">
    <citation type="submission" date="2021-07" db="EMBL/GenBank/DDBJ databases">
        <authorList>
            <person name="So Y."/>
        </authorList>
    </citation>
    <scope>NUCLEOTIDE SEQUENCE [LARGE SCALE GENOMIC DNA]</scope>
    <source>
        <strain evidence="2 3">HJA6</strain>
    </source>
</reference>
<protein>
    <submittedName>
        <fullName evidence="2">Uncharacterized protein</fullName>
    </submittedName>
</protein>
<proteinExistence type="predicted"/>
<dbReference type="Proteomes" id="UP001196565">
    <property type="component" value="Unassembled WGS sequence"/>
</dbReference>
<gene>
    <name evidence="2" type="ORF">KPL78_21905</name>
</gene>
<evidence type="ECO:0000313" key="3">
    <source>
        <dbReference type="Proteomes" id="UP001196565"/>
    </source>
</evidence>
<accession>A0ABS7ADY6</accession>
<organism evidence="2 3">
    <name type="scientific">Roseomonas alba</name>
    <dbReference type="NCBI Taxonomy" id="2846776"/>
    <lineage>
        <taxon>Bacteria</taxon>
        <taxon>Pseudomonadati</taxon>
        <taxon>Pseudomonadota</taxon>
        <taxon>Alphaproteobacteria</taxon>
        <taxon>Acetobacterales</taxon>
        <taxon>Roseomonadaceae</taxon>
        <taxon>Roseomonas</taxon>
    </lineage>
</organism>
<name>A0ABS7ADY6_9PROT</name>
<evidence type="ECO:0000313" key="2">
    <source>
        <dbReference type="EMBL" id="MBW6400529.1"/>
    </source>
</evidence>
<keyword evidence="3" id="KW-1185">Reference proteome</keyword>
<sequence>MILPLALAAAVALVALPLAAARGQGQGEPVFRAAPAGNPVTVAQRIIRANFDRSVCPRVTRAERLQGGSIRATCSNGETFRAFEIDGQPVALRCSVAARRGIEGC</sequence>
<keyword evidence="1" id="KW-0732">Signal</keyword>
<evidence type="ECO:0000256" key="1">
    <source>
        <dbReference type="SAM" id="SignalP"/>
    </source>
</evidence>
<comment type="caution">
    <text evidence="2">The sequence shown here is derived from an EMBL/GenBank/DDBJ whole genome shotgun (WGS) entry which is preliminary data.</text>
</comment>
<feature type="chain" id="PRO_5047330820" evidence="1">
    <location>
        <begin position="21"/>
        <end position="105"/>
    </location>
</feature>
<dbReference type="EMBL" id="JAHYBZ010000008">
    <property type="protein sequence ID" value="MBW6400529.1"/>
    <property type="molecule type" value="Genomic_DNA"/>
</dbReference>